<accession>E2ZAB6</accession>
<organism evidence="5 6">
    <name type="scientific">Megasphaera micronuciformis F0359</name>
    <dbReference type="NCBI Taxonomy" id="706434"/>
    <lineage>
        <taxon>Bacteria</taxon>
        <taxon>Bacillati</taxon>
        <taxon>Bacillota</taxon>
        <taxon>Negativicutes</taxon>
        <taxon>Veillonellales</taxon>
        <taxon>Veillonellaceae</taxon>
        <taxon>Megasphaera</taxon>
    </lineage>
</organism>
<dbReference type="GO" id="GO:0005525">
    <property type="term" value="F:GTP binding"/>
    <property type="evidence" value="ECO:0007669"/>
    <property type="project" value="UniProtKB-KW"/>
</dbReference>
<dbReference type="GO" id="GO:0016779">
    <property type="term" value="F:nucleotidyltransferase activity"/>
    <property type="evidence" value="ECO:0007669"/>
    <property type="project" value="UniProtKB-ARBA"/>
</dbReference>
<evidence type="ECO:0000256" key="1">
    <source>
        <dbReference type="ARBA" id="ARBA00023134"/>
    </source>
</evidence>
<evidence type="ECO:0000256" key="2">
    <source>
        <dbReference type="ARBA" id="ARBA00023150"/>
    </source>
</evidence>
<dbReference type="PANTHER" id="PTHR40072:SF1">
    <property type="entry name" value="MOLYBDOPTERIN-GUANINE DINUCLEOTIDE BIOSYNTHESIS ADAPTER PROTEIN"/>
    <property type="match status" value="1"/>
</dbReference>
<sequence>MKKDKSQLPWQDSTTLTHMLTNSYVYPFERTVISANRIIEPQEIPDFIRQSSIQDGHTTEYIRNRGLDTERHLAIVSDRYSDCGPLGGMEAAMRLYPSDRWLILAVDLPFFDFSRVPALLAADASEYDAVIPVVEGRENPLAALYKGRVYEKIRTALAADDYRVRKIYNKKAIFIDETPYARQYLNMNTPIAYKEALACAINQNRPVPVVSITAETSGTGKTHLITQVIKELSAQGYRVGYVKSTHHMSTGPKRNSDTDLATRAGAVCTALIPDGPKKSRAIEDAAFSMSVDLVLIESRRHGLFPKLLVLPPEAGAAEEDNETVALVTRRKDTNSVYFNTLHVDNISALAKYIKLLANL</sequence>
<name>E2ZAB6_9FIRM</name>
<dbReference type="InterPro" id="IPR029044">
    <property type="entry name" value="Nucleotide-diphossugar_trans"/>
</dbReference>
<dbReference type="InterPro" id="IPR025877">
    <property type="entry name" value="MobA-like_NTP_Trfase"/>
</dbReference>
<dbReference type="InterPro" id="IPR052539">
    <property type="entry name" value="MGD_biosynthesis_adapter"/>
</dbReference>
<dbReference type="SUPFAM" id="SSF53448">
    <property type="entry name" value="Nucleotide-diphospho-sugar transferases"/>
    <property type="match status" value="1"/>
</dbReference>
<comment type="caution">
    <text evidence="5">The sequence shown here is derived from an EMBL/GenBank/DDBJ whole genome shotgun (WGS) entry which is preliminary data.</text>
</comment>
<evidence type="ECO:0000259" key="3">
    <source>
        <dbReference type="Pfam" id="PF03205"/>
    </source>
</evidence>
<dbReference type="Pfam" id="PF12804">
    <property type="entry name" value="NTP_transf_3"/>
    <property type="match status" value="1"/>
</dbReference>
<evidence type="ECO:0000313" key="5">
    <source>
        <dbReference type="EMBL" id="EFQ04878.1"/>
    </source>
</evidence>
<dbReference type="PANTHER" id="PTHR40072">
    <property type="entry name" value="MOLYBDOPTERIN-GUANINE DINUCLEOTIDE BIOSYNTHESIS ADAPTER PROTEIN-RELATED"/>
    <property type="match status" value="1"/>
</dbReference>
<protein>
    <submittedName>
        <fullName evidence="5">Molybdopterin guanine dinucleotide synthesis protein B</fullName>
    </submittedName>
</protein>
<dbReference type="InterPro" id="IPR027417">
    <property type="entry name" value="P-loop_NTPase"/>
</dbReference>
<dbReference type="GO" id="GO:0006777">
    <property type="term" value="P:Mo-molybdopterin cofactor biosynthetic process"/>
    <property type="evidence" value="ECO:0007669"/>
    <property type="project" value="UniProtKB-KW"/>
</dbReference>
<keyword evidence="1" id="KW-0342">GTP-binding</keyword>
<evidence type="ECO:0000259" key="4">
    <source>
        <dbReference type="Pfam" id="PF12804"/>
    </source>
</evidence>
<dbReference type="STRING" id="706434.HMPREF9429_00375"/>
<dbReference type="Gene3D" id="3.90.550.10">
    <property type="entry name" value="Spore Coat Polysaccharide Biosynthesis Protein SpsA, Chain A"/>
    <property type="match status" value="1"/>
</dbReference>
<dbReference type="InterPro" id="IPR004435">
    <property type="entry name" value="MobB_dom"/>
</dbReference>
<dbReference type="Pfam" id="PF03205">
    <property type="entry name" value="MobB"/>
    <property type="match status" value="1"/>
</dbReference>
<dbReference type="Gene3D" id="3.40.50.300">
    <property type="entry name" value="P-loop containing nucleotide triphosphate hydrolases"/>
    <property type="match status" value="1"/>
</dbReference>
<proteinExistence type="predicted"/>
<keyword evidence="2" id="KW-0501">Molybdenum cofactor biosynthesis</keyword>
<feature type="domain" description="Molybdopterin-guanine dinucleotide biosynthesis protein B (MobB)" evidence="3">
    <location>
        <begin position="215"/>
        <end position="328"/>
    </location>
</feature>
<keyword evidence="6" id="KW-1185">Reference proteome</keyword>
<dbReference type="Proteomes" id="UP000003195">
    <property type="component" value="Unassembled WGS sequence"/>
</dbReference>
<dbReference type="eggNOG" id="COG0746">
    <property type="taxonomic scope" value="Bacteria"/>
</dbReference>
<dbReference type="InterPro" id="IPR013482">
    <property type="entry name" value="Molybde_CF_guanTrfase"/>
</dbReference>
<gene>
    <name evidence="5" type="ORF">HMPREF9429_00375</name>
</gene>
<dbReference type="HOGENOM" id="CLU_055597_0_1_9"/>
<dbReference type="AlphaFoldDB" id="E2ZAB6"/>
<keyword evidence="1" id="KW-0547">Nucleotide-binding</keyword>
<dbReference type="EMBL" id="AECS01000010">
    <property type="protein sequence ID" value="EFQ04878.1"/>
    <property type="molecule type" value="Genomic_DNA"/>
</dbReference>
<reference evidence="5 6" key="1">
    <citation type="submission" date="2010-08" db="EMBL/GenBank/DDBJ databases">
        <authorList>
            <person name="Weinstock G."/>
            <person name="Sodergren E."/>
            <person name="Clifton S."/>
            <person name="Fulton L."/>
            <person name="Fulton B."/>
            <person name="Courtney L."/>
            <person name="Fronick C."/>
            <person name="Harrison M."/>
            <person name="Strong C."/>
            <person name="Farmer C."/>
            <person name="Delahaunty K."/>
            <person name="Markovic C."/>
            <person name="Hall O."/>
            <person name="Minx P."/>
            <person name="Tomlinson C."/>
            <person name="Mitreva M."/>
            <person name="Hou S."/>
            <person name="Chen J."/>
            <person name="Wollam A."/>
            <person name="Pepin K.H."/>
            <person name="Johnson M."/>
            <person name="Bhonagiri V."/>
            <person name="Zhang X."/>
            <person name="Suruliraj S."/>
            <person name="Warren W."/>
            <person name="Chinwalla A."/>
            <person name="Mardis E.R."/>
            <person name="Wilson R.K."/>
        </authorList>
    </citation>
    <scope>NUCLEOTIDE SEQUENCE [LARGE SCALE GENOMIC DNA]</scope>
    <source>
        <strain evidence="5 6">F0359</strain>
    </source>
</reference>
<evidence type="ECO:0000313" key="6">
    <source>
        <dbReference type="Proteomes" id="UP000003195"/>
    </source>
</evidence>
<feature type="domain" description="MobA-like NTP transferase" evidence="4">
    <location>
        <begin position="1"/>
        <end position="170"/>
    </location>
</feature>
<dbReference type="CDD" id="cd02503">
    <property type="entry name" value="MobA"/>
    <property type="match status" value="1"/>
</dbReference>
<dbReference type="SUPFAM" id="SSF52540">
    <property type="entry name" value="P-loop containing nucleoside triphosphate hydrolases"/>
    <property type="match status" value="1"/>
</dbReference>
<dbReference type="eggNOG" id="COG1763">
    <property type="taxonomic scope" value="Bacteria"/>
</dbReference>